<protein>
    <recommendedName>
        <fullName evidence="4">Integral membrane protein</fullName>
    </recommendedName>
</protein>
<dbReference type="EMBL" id="JAFFZE010000014">
    <property type="protein sequence ID" value="MCT2584956.1"/>
    <property type="molecule type" value="Genomic_DNA"/>
</dbReference>
<feature type="transmembrane region" description="Helical" evidence="1">
    <location>
        <begin position="80"/>
        <end position="101"/>
    </location>
</feature>
<sequence length="133" mass="13377">MTITTNTVPRTTQLLRLALTFDGVATGLSGVALLALGAVLDGPLGVPAPALFGAGAFFLGWGAFVLFLGTRPVVDRRGAVTVVVVNLLAALDSVLLVATGLLDLTTLGSAVVLALAVAMAALAALQIQGLRQN</sequence>
<feature type="transmembrane region" description="Helical" evidence="1">
    <location>
        <begin position="107"/>
        <end position="127"/>
    </location>
</feature>
<accession>A0ABT2JB02</accession>
<feature type="transmembrane region" description="Helical" evidence="1">
    <location>
        <begin position="46"/>
        <end position="68"/>
    </location>
</feature>
<proteinExistence type="predicted"/>
<gene>
    <name evidence="2" type="ORF">JT362_17720</name>
</gene>
<keyword evidence="1" id="KW-0812">Transmembrane</keyword>
<keyword evidence="3" id="KW-1185">Reference proteome</keyword>
<evidence type="ECO:0008006" key="4">
    <source>
        <dbReference type="Google" id="ProtNLM"/>
    </source>
</evidence>
<reference evidence="2 3" key="1">
    <citation type="submission" date="2021-02" db="EMBL/GenBank/DDBJ databases">
        <title>Actinophytocola xerophila sp. nov., isolated from soil of cotton cropping field.</title>
        <authorList>
            <person name="Huang R."/>
            <person name="Chen X."/>
            <person name="Ge X."/>
            <person name="Liu W."/>
        </authorList>
    </citation>
    <scope>NUCLEOTIDE SEQUENCE [LARGE SCALE GENOMIC DNA]</scope>
    <source>
        <strain evidence="2 3">S1-96</strain>
    </source>
</reference>
<keyword evidence="1" id="KW-1133">Transmembrane helix</keyword>
<evidence type="ECO:0000256" key="1">
    <source>
        <dbReference type="SAM" id="Phobius"/>
    </source>
</evidence>
<evidence type="ECO:0000313" key="2">
    <source>
        <dbReference type="EMBL" id="MCT2584956.1"/>
    </source>
</evidence>
<organism evidence="2 3">
    <name type="scientific">Actinophytocola gossypii</name>
    <dbReference type="NCBI Taxonomy" id="2812003"/>
    <lineage>
        <taxon>Bacteria</taxon>
        <taxon>Bacillati</taxon>
        <taxon>Actinomycetota</taxon>
        <taxon>Actinomycetes</taxon>
        <taxon>Pseudonocardiales</taxon>
        <taxon>Pseudonocardiaceae</taxon>
    </lineage>
</organism>
<feature type="transmembrane region" description="Helical" evidence="1">
    <location>
        <begin position="17"/>
        <end position="40"/>
    </location>
</feature>
<name>A0ABT2JB02_9PSEU</name>
<keyword evidence="1" id="KW-0472">Membrane</keyword>
<evidence type="ECO:0000313" key="3">
    <source>
        <dbReference type="Proteomes" id="UP001156441"/>
    </source>
</evidence>
<dbReference type="RefSeq" id="WP_260192381.1">
    <property type="nucleotide sequence ID" value="NZ_JAFFZE010000014.1"/>
</dbReference>
<comment type="caution">
    <text evidence="2">The sequence shown here is derived from an EMBL/GenBank/DDBJ whole genome shotgun (WGS) entry which is preliminary data.</text>
</comment>
<dbReference type="Proteomes" id="UP001156441">
    <property type="component" value="Unassembled WGS sequence"/>
</dbReference>